<feature type="compositionally biased region" description="Basic and acidic residues" evidence="4">
    <location>
        <begin position="1095"/>
        <end position="1139"/>
    </location>
</feature>
<evidence type="ECO:0000256" key="2">
    <source>
        <dbReference type="ARBA" id="ARBA00022664"/>
    </source>
</evidence>
<sequence length="1259" mass="141852">MSAGSSRLSVASQFFMDDDGADGQSISDRVVDLLQQTHSLPRDSQKISNLSHVQELIIEKDPSLLDNFLDEVLQFQFDESVEVRNFVLSFAECACKKDNQMLCTVLPRLHMMLTEENQPAAVLKRVILCTSQLYRVTIKWLAGVKVLQEDMEAGWAALMLMKKKIVSELLDDDNDGVRTYAIKFAEMVVITLSAKSSDSVVPKRAEQDITLDQFPDGNSLLHKKKLQHEGTQSLDSLLSILVSASISSINLMVCMGALTSIAKQRPDFMPKVIQAFENLHVNLPPTLSKSQVSSVRKTLKIQLFGLLRHQSSVDLRRNIGTLLTDLGASETEIMRNTPRVSERPKRPRIEADSDQSKRKKQKVLDDDEEDEAADKKKDEPGPSKRVTKATVIDLLADEIEPLLRNHENVANLVLLSMVSLPETMPATFLATYTPIAAAGTDTQVQHLARMVSNQLAAAGIKPSNYENVEVEEEQEPPEKMEEEDFTTKGIPVLGGKSAPPTDESKKKAPIVMEPQPTKGGKRPKHFKLREVTHLLSKDDANKLAHGAVKRIIAAEKAVSHGPAAKTRTKILSALVTQFGGNLSDLLENHILEDLRSRSDIALAWLYQEYSNIQGYMPHTHGQDVTTQRYDSLLCNLLKSLLVRTDQRDGLFNRLVMEAPVITDDALKVIRQFCEDETHFYAGMHALRELILKKPADLEKYVKELLDLTQHERTEVRSQAIQYIKRFYERSDLKPLIEEFATSFLRKLLLNRPPATLVLRLADQEMQATAAKAWTEETAKMCLYLYLALLPINHKLIHELANVYVEATADIKRTVLRVLETPVRGVGMVSPELLLLVETCPKGAETLVTRMMHILTDKTPPSVELVKRVKDLYHKRVSDVRFLIPILTGLEKKDVISAMPKLIRLNPIVVKEVFHRLLMSHQAESSGGQSPLTPAELLVALHNIDPTKCDMKSIIKATSLCFSEKAIYTGEVLAVVMQQLMEQTPLPTLLLRTIIQSLSMYPKLKGFIMNLLLRLINKQVWKTPKLWEGFVKCCERTIPQSFQVLLQLPPPQLTEVFEMSKDMRLKLLSHVQEFSSHQQAHVPKAIMKVLETDPVKEREERERKEAEERKKKEEEERVAREKAEEERLKQEKLKKEKEEILAAVSEQIKKEEAEKREAEERERVASAEAAAAEQAIKSEETVEKTSEDMEQKTSEEMETEEQPEDEGTPTKDEEEEEKAKEADATPIKAGKGRGRGRGAKAAAAPPQPPAAGVRRSSRRK</sequence>
<feature type="compositionally biased region" description="Basic and acidic residues" evidence="4">
    <location>
        <begin position="340"/>
        <end position="356"/>
    </location>
</feature>
<feature type="domain" description="Symplekin/Pta1 N-terminal" evidence="5">
    <location>
        <begin position="121"/>
        <end position="337"/>
    </location>
</feature>
<dbReference type="AlphaFoldDB" id="A0A7M7RE72"/>
<organism evidence="7 8">
    <name type="scientific">Strongylocentrotus purpuratus</name>
    <name type="common">Purple sea urchin</name>
    <dbReference type="NCBI Taxonomy" id="7668"/>
    <lineage>
        <taxon>Eukaryota</taxon>
        <taxon>Metazoa</taxon>
        <taxon>Echinodermata</taxon>
        <taxon>Eleutherozoa</taxon>
        <taxon>Echinozoa</taxon>
        <taxon>Echinoidea</taxon>
        <taxon>Euechinoidea</taxon>
        <taxon>Echinacea</taxon>
        <taxon>Camarodonta</taxon>
        <taxon>Echinidea</taxon>
        <taxon>Strongylocentrotidae</taxon>
        <taxon>Strongylocentrotus</taxon>
    </lineage>
</organism>
<dbReference type="PANTHER" id="PTHR15245:SF20">
    <property type="entry name" value="SYMPLEKIN"/>
    <property type="match status" value="1"/>
</dbReference>
<keyword evidence="3" id="KW-0539">Nucleus</keyword>
<feature type="compositionally biased region" description="Low complexity" evidence="4">
    <location>
        <begin position="1165"/>
        <end position="1174"/>
    </location>
</feature>
<dbReference type="CTD" id="8189"/>
<dbReference type="InParanoid" id="A0A7M7RE72"/>
<dbReference type="EnsemblMetazoa" id="XM_778628">
    <property type="protein sequence ID" value="XP_783721"/>
    <property type="gene ID" value="LOC578463"/>
</dbReference>
<keyword evidence="2" id="KW-0507">mRNA processing</keyword>
<feature type="compositionally biased region" description="Acidic residues" evidence="4">
    <location>
        <begin position="1195"/>
        <end position="1215"/>
    </location>
</feature>
<feature type="compositionally biased region" description="Basic and acidic residues" evidence="4">
    <location>
        <begin position="1146"/>
        <end position="1164"/>
    </location>
</feature>
<protein>
    <recommendedName>
        <fullName evidence="9">Symplekin</fullName>
    </recommendedName>
</protein>
<dbReference type="Gene3D" id="1.25.10.10">
    <property type="entry name" value="Leucine-rich Repeat Variant"/>
    <property type="match status" value="1"/>
</dbReference>
<evidence type="ECO:0000256" key="4">
    <source>
        <dbReference type="SAM" id="MobiDB-lite"/>
    </source>
</evidence>
<feature type="compositionally biased region" description="Basic and acidic residues" evidence="4">
    <location>
        <begin position="1175"/>
        <end position="1194"/>
    </location>
</feature>
<reference evidence="7" key="2">
    <citation type="submission" date="2021-01" db="UniProtKB">
        <authorList>
            <consortium name="EnsemblMetazoa"/>
        </authorList>
    </citation>
    <scope>IDENTIFICATION</scope>
</reference>
<dbReference type="GO" id="GO:0006397">
    <property type="term" value="P:mRNA processing"/>
    <property type="evidence" value="ECO:0007669"/>
    <property type="project" value="UniProtKB-KW"/>
</dbReference>
<feature type="region of interest" description="Disordered" evidence="4">
    <location>
        <begin position="1095"/>
        <end position="1259"/>
    </location>
</feature>
<evidence type="ECO:0000259" key="5">
    <source>
        <dbReference type="Pfam" id="PF11935"/>
    </source>
</evidence>
<dbReference type="InterPro" id="IPR011989">
    <property type="entry name" value="ARM-like"/>
</dbReference>
<dbReference type="InterPro" id="IPR016024">
    <property type="entry name" value="ARM-type_fold"/>
</dbReference>
<accession>A0A7M7RE72</accession>
<dbReference type="KEGG" id="spu:578463"/>
<feature type="compositionally biased region" description="Basic and acidic residues" evidence="4">
    <location>
        <begin position="373"/>
        <end position="382"/>
    </location>
</feature>
<evidence type="ECO:0000259" key="6">
    <source>
        <dbReference type="Pfam" id="PF12295"/>
    </source>
</evidence>
<dbReference type="RefSeq" id="XP_783721.4">
    <property type="nucleotide sequence ID" value="XM_778628.5"/>
</dbReference>
<dbReference type="OMA" id="NVRYGIM"/>
<feature type="region of interest" description="Disordered" evidence="4">
    <location>
        <begin position="333"/>
        <end position="385"/>
    </location>
</feature>
<evidence type="ECO:0008006" key="9">
    <source>
        <dbReference type="Google" id="ProtNLM"/>
    </source>
</evidence>
<dbReference type="FunCoup" id="A0A7M7RE72">
    <property type="interactions" value="1882"/>
</dbReference>
<dbReference type="GeneID" id="578463"/>
<keyword evidence="8" id="KW-1185">Reference proteome</keyword>
<evidence type="ECO:0000313" key="7">
    <source>
        <dbReference type="EnsemblMetazoa" id="XP_783721"/>
    </source>
</evidence>
<dbReference type="Pfam" id="PF12295">
    <property type="entry name" value="Symplekin_C"/>
    <property type="match status" value="1"/>
</dbReference>
<proteinExistence type="predicted"/>
<dbReference type="Proteomes" id="UP000007110">
    <property type="component" value="Unassembled WGS sequence"/>
</dbReference>
<dbReference type="PANTHER" id="PTHR15245">
    <property type="entry name" value="SYMPLEKIN-RELATED"/>
    <property type="match status" value="1"/>
</dbReference>
<dbReference type="Pfam" id="PF11935">
    <property type="entry name" value="SYMPK_PTA1_N"/>
    <property type="match status" value="1"/>
</dbReference>
<evidence type="ECO:0000313" key="8">
    <source>
        <dbReference type="Proteomes" id="UP000007110"/>
    </source>
</evidence>
<evidence type="ECO:0000256" key="3">
    <source>
        <dbReference type="ARBA" id="ARBA00023242"/>
    </source>
</evidence>
<name>A0A7M7RE72_STRPU</name>
<evidence type="ECO:0000256" key="1">
    <source>
        <dbReference type="ARBA" id="ARBA00004123"/>
    </source>
</evidence>
<dbReference type="GO" id="GO:0005847">
    <property type="term" value="C:mRNA cleavage and polyadenylation specificity factor complex"/>
    <property type="evidence" value="ECO:0000318"/>
    <property type="project" value="GO_Central"/>
</dbReference>
<dbReference type="InterPro" id="IPR022075">
    <property type="entry name" value="Symplekin_C"/>
</dbReference>
<dbReference type="OrthoDB" id="331600at2759"/>
<dbReference type="InterPro" id="IPR032460">
    <property type="entry name" value="Symplekin/Pta1_N"/>
</dbReference>
<reference evidence="8" key="1">
    <citation type="submission" date="2015-02" db="EMBL/GenBank/DDBJ databases">
        <title>Genome sequencing for Strongylocentrotus purpuratus.</title>
        <authorList>
            <person name="Murali S."/>
            <person name="Liu Y."/>
            <person name="Vee V."/>
            <person name="English A."/>
            <person name="Wang M."/>
            <person name="Skinner E."/>
            <person name="Han Y."/>
            <person name="Muzny D.M."/>
            <person name="Worley K.C."/>
            <person name="Gibbs R.A."/>
        </authorList>
    </citation>
    <scope>NUCLEOTIDE SEQUENCE</scope>
</reference>
<dbReference type="SUPFAM" id="SSF48371">
    <property type="entry name" value="ARM repeat"/>
    <property type="match status" value="1"/>
</dbReference>
<comment type="subcellular location">
    <subcellularLocation>
        <location evidence="1">Nucleus</location>
    </subcellularLocation>
</comment>
<dbReference type="InterPro" id="IPR021850">
    <property type="entry name" value="Symplekin/Pta1"/>
</dbReference>
<feature type="domain" description="Symplekin C-terminal" evidence="6">
    <location>
        <begin position="878"/>
        <end position="1057"/>
    </location>
</feature>